<evidence type="ECO:0000313" key="3">
    <source>
        <dbReference type="EMBL" id="NYH83153.1"/>
    </source>
</evidence>
<dbReference type="EMBL" id="FOOI01000007">
    <property type="protein sequence ID" value="SFG66269.1"/>
    <property type="molecule type" value="Genomic_DNA"/>
</dbReference>
<dbReference type="GO" id="GO:0000166">
    <property type="term" value="F:nucleotide binding"/>
    <property type="evidence" value="ECO:0007669"/>
    <property type="project" value="InterPro"/>
</dbReference>
<evidence type="ECO:0000259" key="2">
    <source>
        <dbReference type="Pfam" id="PF22725"/>
    </source>
</evidence>
<evidence type="ECO:0000313" key="6">
    <source>
        <dbReference type="Proteomes" id="UP000533017"/>
    </source>
</evidence>
<dbReference type="EMBL" id="JACBZA010000001">
    <property type="protein sequence ID" value="NYH83153.1"/>
    <property type="molecule type" value="Genomic_DNA"/>
</dbReference>
<dbReference type="OrthoDB" id="9815825at2"/>
<organism evidence="4 5">
    <name type="scientific">Actinopolymorpha cephalotaxi</name>
    <dbReference type="NCBI Taxonomy" id="504797"/>
    <lineage>
        <taxon>Bacteria</taxon>
        <taxon>Bacillati</taxon>
        <taxon>Actinomycetota</taxon>
        <taxon>Actinomycetes</taxon>
        <taxon>Propionibacteriales</taxon>
        <taxon>Actinopolymorphaceae</taxon>
        <taxon>Actinopolymorpha</taxon>
    </lineage>
</organism>
<accession>A0A1I2TQ36</accession>
<dbReference type="Gene3D" id="3.30.360.10">
    <property type="entry name" value="Dihydrodipicolinate Reductase, domain 2"/>
    <property type="match status" value="1"/>
</dbReference>
<evidence type="ECO:0000259" key="1">
    <source>
        <dbReference type="Pfam" id="PF01408"/>
    </source>
</evidence>
<gene>
    <name evidence="3" type="ORF">FHR37_002004</name>
    <name evidence="4" type="ORF">SAMN05421678_107260</name>
</gene>
<dbReference type="AlphaFoldDB" id="A0A1I2TQ36"/>
<dbReference type="Proteomes" id="UP000199052">
    <property type="component" value="Unassembled WGS sequence"/>
</dbReference>
<dbReference type="InterPro" id="IPR036291">
    <property type="entry name" value="NAD(P)-bd_dom_sf"/>
</dbReference>
<dbReference type="InterPro" id="IPR000683">
    <property type="entry name" value="Gfo/Idh/MocA-like_OxRdtase_N"/>
</dbReference>
<dbReference type="SUPFAM" id="SSF51735">
    <property type="entry name" value="NAD(P)-binding Rossmann-fold domains"/>
    <property type="match status" value="1"/>
</dbReference>
<evidence type="ECO:0000313" key="4">
    <source>
        <dbReference type="EMBL" id="SFG66269.1"/>
    </source>
</evidence>
<dbReference type="PANTHER" id="PTHR43249">
    <property type="entry name" value="UDP-N-ACETYL-2-AMINO-2-DEOXY-D-GLUCURONATE OXIDASE"/>
    <property type="match status" value="1"/>
</dbReference>
<reference evidence="4 5" key="1">
    <citation type="submission" date="2016-10" db="EMBL/GenBank/DDBJ databases">
        <authorList>
            <person name="de Groot N.N."/>
        </authorList>
    </citation>
    <scope>NUCLEOTIDE SEQUENCE [LARGE SCALE GENOMIC DNA]</scope>
    <source>
        <strain evidence="4 5">CPCC 202808</strain>
    </source>
</reference>
<dbReference type="STRING" id="504797.SAMN05421678_107260"/>
<feature type="domain" description="Gfo/Idh/MocA-like oxidoreductase N-terminal" evidence="1">
    <location>
        <begin position="1"/>
        <end position="118"/>
    </location>
</feature>
<protein>
    <submittedName>
        <fullName evidence="3 4">Dehydrogenase</fullName>
    </submittedName>
</protein>
<dbReference type="Pfam" id="PF01408">
    <property type="entry name" value="GFO_IDH_MocA"/>
    <property type="match status" value="1"/>
</dbReference>
<dbReference type="SUPFAM" id="SSF55347">
    <property type="entry name" value="Glyceraldehyde-3-phosphate dehydrogenase-like, C-terminal domain"/>
    <property type="match status" value="1"/>
</dbReference>
<dbReference type="RefSeq" id="WP_092883741.1">
    <property type="nucleotide sequence ID" value="NZ_FOOI01000007.1"/>
</dbReference>
<dbReference type="InterPro" id="IPR052515">
    <property type="entry name" value="Gfo/Idh/MocA_Oxidoreductase"/>
</dbReference>
<name>A0A1I2TQ36_9ACTN</name>
<dbReference type="Proteomes" id="UP000533017">
    <property type="component" value="Unassembled WGS sequence"/>
</dbReference>
<proteinExistence type="predicted"/>
<dbReference type="PANTHER" id="PTHR43249:SF1">
    <property type="entry name" value="D-GLUCOSIDE 3-DEHYDROGENASE"/>
    <property type="match status" value="1"/>
</dbReference>
<dbReference type="Gene3D" id="3.40.50.720">
    <property type="entry name" value="NAD(P)-binding Rossmann-like Domain"/>
    <property type="match status" value="1"/>
</dbReference>
<feature type="domain" description="GFO/IDH/MocA-like oxidoreductase" evidence="2">
    <location>
        <begin position="130"/>
        <end position="252"/>
    </location>
</feature>
<evidence type="ECO:0000313" key="5">
    <source>
        <dbReference type="Proteomes" id="UP000199052"/>
    </source>
</evidence>
<reference evidence="3 6" key="2">
    <citation type="submission" date="2020-07" db="EMBL/GenBank/DDBJ databases">
        <title>Sequencing the genomes of 1000 actinobacteria strains.</title>
        <authorList>
            <person name="Klenk H.-P."/>
        </authorList>
    </citation>
    <scope>NUCLEOTIDE SEQUENCE [LARGE SCALE GENOMIC DNA]</scope>
    <source>
        <strain evidence="3 6">DSM 45117</strain>
    </source>
</reference>
<sequence length="364" mass="38839">MRFAVIGAGVIGRTHAQTIQSLQPRAELAVVADVVPERAQELASQHGVDAANSIEEVLGRSDVDVVTIATPSGLHADGAVAALDAGKHVIIEKPLDITLDAAKRVLEAEKRSDRTAMVVSQHRYDPASQVVHQAVRQGKFGRITSGNAIMSWWRSQSYYDSGDWRGTWELDGGGALMNQGIHTIDLMTWFLGEPVEVYAWADCLAHERIEVEDTAVATVRFASGALGVVHGTTAAYPGLTTKVHVHGDQGSAVIDATKLTYYHSAGDSDEDYAYGAGSSANQAEAALAAAGFAPAAEKKDEEPTVAGLTATSHTTQFVDFLDALDDKRPPLVTVAEGTKTLALIRGIYESARTKGPIRIEELTR</sequence>
<dbReference type="InterPro" id="IPR055170">
    <property type="entry name" value="GFO_IDH_MocA-like_dom"/>
</dbReference>
<dbReference type="Pfam" id="PF22725">
    <property type="entry name" value="GFO_IDH_MocA_C3"/>
    <property type="match status" value="1"/>
</dbReference>
<keyword evidence="6" id="KW-1185">Reference proteome</keyword>